<feature type="region of interest" description="Disordered" evidence="1">
    <location>
        <begin position="1"/>
        <end position="50"/>
    </location>
</feature>
<dbReference type="EMBL" id="KZ308968">
    <property type="protein sequence ID" value="KAG8235935.1"/>
    <property type="molecule type" value="Genomic_DNA"/>
</dbReference>
<keyword evidence="3" id="KW-1185">Reference proteome</keyword>
<comment type="caution">
    <text evidence="2">The sequence shown here is derived from an EMBL/GenBank/DDBJ whole genome shotgun (WGS) entry which is preliminary data.</text>
</comment>
<gene>
    <name evidence="2" type="ORF">J437_LFUL016000</name>
</gene>
<evidence type="ECO:0000313" key="2">
    <source>
        <dbReference type="EMBL" id="KAG8235935.1"/>
    </source>
</evidence>
<feature type="compositionally biased region" description="Basic and acidic residues" evidence="1">
    <location>
        <begin position="31"/>
        <end position="47"/>
    </location>
</feature>
<evidence type="ECO:0000256" key="1">
    <source>
        <dbReference type="SAM" id="MobiDB-lite"/>
    </source>
</evidence>
<feature type="compositionally biased region" description="Acidic residues" evidence="1">
    <location>
        <begin position="1"/>
        <end position="11"/>
    </location>
</feature>
<proteinExistence type="predicted"/>
<reference evidence="2" key="2">
    <citation type="submission" date="2017-10" db="EMBL/GenBank/DDBJ databases">
        <title>Ladona fulva Genome sequencing and assembly.</title>
        <authorList>
            <person name="Murali S."/>
            <person name="Richards S."/>
            <person name="Bandaranaike D."/>
            <person name="Bellair M."/>
            <person name="Blankenburg K."/>
            <person name="Chao H."/>
            <person name="Dinh H."/>
            <person name="Doddapaneni H."/>
            <person name="Dugan-Rocha S."/>
            <person name="Elkadiri S."/>
            <person name="Gnanaolivu R."/>
            <person name="Hernandez B."/>
            <person name="Skinner E."/>
            <person name="Javaid M."/>
            <person name="Lee S."/>
            <person name="Li M."/>
            <person name="Ming W."/>
            <person name="Munidasa M."/>
            <person name="Muniz J."/>
            <person name="Nguyen L."/>
            <person name="Hughes D."/>
            <person name="Osuji N."/>
            <person name="Pu L.-L."/>
            <person name="Puazo M."/>
            <person name="Qu C."/>
            <person name="Quiroz J."/>
            <person name="Raj R."/>
            <person name="Weissenberger G."/>
            <person name="Xin Y."/>
            <person name="Zou X."/>
            <person name="Han Y."/>
            <person name="Worley K."/>
            <person name="Muzny D."/>
            <person name="Gibbs R."/>
        </authorList>
    </citation>
    <scope>NUCLEOTIDE SEQUENCE</scope>
    <source>
        <strain evidence="2">Sampled in the wild</strain>
    </source>
</reference>
<reference evidence="2" key="1">
    <citation type="submission" date="2013-04" db="EMBL/GenBank/DDBJ databases">
        <authorList>
            <person name="Qu J."/>
            <person name="Murali S.C."/>
            <person name="Bandaranaike D."/>
            <person name="Bellair M."/>
            <person name="Blankenburg K."/>
            <person name="Chao H."/>
            <person name="Dinh H."/>
            <person name="Doddapaneni H."/>
            <person name="Downs B."/>
            <person name="Dugan-Rocha S."/>
            <person name="Elkadiri S."/>
            <person name="Gnanaolivu R.D."/>
            <person name="Hernandez B."/>
            <person name="Javaid M."/>
            <person name="Jayaseelan J.C."/>
            <person name="Lee S."/>
            <person name="Li M."/>
            <person name="Ming W."/>
            <person name="Munidasa M."/>
            <person name="Muniz J."/>
            <person name="Nguyen L."/>
            <person name="Ongeri F."/>
            <person name="Osuji N."/>
            <person name="Pu L.-L."/>
            <person name="Puazo M."/>
            <person name="Qu C."/>
            <person name="Quiroz J."/>
            <person name="Raj R."/>
            <person name="Weissenberger G."/>
            <person name="Xin Y."/>
            <person name="Zou X."/>
            <person name="Han Y."/>
            <person name="Richards S."/>
            <person name="Worley K."/>
            <person name="Muzny D."/>
            <person name="Gibbs R."/>
        </authorList>
    </citation>
    <scope>NUCLEOTIDE SEQUENCE</scope>
    <source>
        <strain evidence="2">Sampled in the wild</strain>
    </source>
</reference>
<dbReference type="AlphaFoldDB" id="A0A8K0KLQ6"/>
<organism evidence="2 3">
    <name type="scientific">Ladona fulva</name>
    <name type="common">Scarce chaser dragonfly</name>
    <name type="synonym">Libellula fulva</name>
    <dbReference type="NCBI Taxonomy" id="123851"/>
    <lineage>
        <taxon>Eukaryota</taxon>
        <taxon>Metazoa</taxon>
        <taxon>Ecdysozoa</taxon>
        <taxon>Arthropoda</taxon>
        <taxon>Hexapoda</taxon>
        <taxon>Insecta</taxon>
        <taxon>Pterygota</taxon>
        <taxon>Palaeoptera</taxon>
        <taxon>Odonata</taxon>
        <taxon>Epiprocta</taxon>
        <taxon>Anisoptera</taxon>
        <taxon>Libelluloidea</taxon>
        <taxon>Libellulidae</taxon>
        <taxon>Ladona</taxon>
    </lineage>
</organism>
<dbReference type="OrthoDB" id="8055275at2759"/>
<sequence length="133" mass="15051">MQQQDEPEFEAEGNARMAVPPPLVHGTASGMRHDEDSDDEGKGKRGSCEFPISRNNVPDVVTVHWDGKLLHALDAWKSKEEAFRTTQKVLQEADRRRLFGMRLWTGISKIVYFFCDTTATNTCHINGSFVLLE</sequence>
<evidence type="ECO:0000313" key="3">
    <source>
        <dbReference type="Proteomes" id="UP000792457"/>
    </source>
</evidence>
<name>A0A8K0KLQ6_LADFU</name>
<protein>
    <submittedName>
        <fullName evidence="2">Uncharacterized protein</fullName>
    </submittedName>
</protein>
<accession>A0A8K0KLQ6</accession>
<dbReference type="Proteomes" id="UP000792457">
    <property type="component" value="Unassembled WGS sequence"/>
</dbReference>